<evidence type="ECO:0000256" key="2">
    <source>
        <dbReference type="SAM" id="Phobius"/>
    </source>
</evidence>
<keyword evidence="2" id="KW-1133">Transmembrane helix</keyword>
<organism evidence="3">
    <name type="scientific">Trichodesmium erythraeum (strain IMS101)</name>
    <dbReference type="NCBI Taxonomy" id="203124"/>
    <lineage>
        <taxon>Bacteria</taxon>
        <taxon>Bacillati</taxon>
        <taxon>Cyanobacteriota</taxon>
        <taxon>Cyanophyceae</taxon>
        <taxon>Oscillatoriophycideae</taxon>
        <taxon>Oscillatoriales</taxon>
        <taxon>Microcoleaceae</taxon>
        <taxon>Trichodesmium</taxon>
    </lineage>
</organism>
<feature type="transmembrane region" description="Helical" evidence="2">
    <location>
        <begin position="138"/>
        <end position="160"/>
    </location>
</feature>
<feature type="transmembrane region" description="Helical" evidence="2">
    <location>
        <begin position="210"/>
        <end position="231"/>
    </location>
</feature>
<sequence>MHNSSLGEEGQNFQSAKEDYYKKLAGWKQQDEDERERPNREIDERRSLDHIRQLASLRFKHFYKAGETRERKLETENELARLKQEYPEFLRKGIRTTLGYFFMLSFFIAVLVINFVLIKQPVEYLASQAFPPGSFAVTVAAILLPFVIVLFELGVCSQLFSAQMSPSSRDEVILWQRLANTIVWVTPAMLLGTSVALYTGEEWPPELYEIILLLAMGILAYVTDAGVVYGYDRYQNAFAFFWFRINYLRRQYKLRRYKRIFYQEKYHFTHACKNYEAAVNYHNQNFTSKVTFVPINVYFDDVYYEQLSISGKPSS</sequence>
<dbReference type="eggNOG" id="ENOG5033IF3">
    <property type="taxonomic scope" value="Bacteria"/>
</dbReference>
<dbReference type="AlphaFoldDB" id="Q10V48"/>
<dbReference type="EMBL" id="CP000393">
    <property type="protein sequence ID" value="ABG53876.1"/>
    <property type="molecule type" value="Genomic_DNA"/>
</dbReference>
<feature type="coiled-coil region" evidence="1">
    <location>
        <begin position="65"/>
        <end position="92"/>
    </location>
</feature>
<feature type="transmembrane region" description="Helical" evidence="2">
    <location>
        <begin position="181"/>
        <end position="198"/>
    </location>
</feature>
<protein>
    <submittedName>
        <fullName evidence="3">Uncharacterized protein</fullName>
    </submittedName>
</protein>
<evidence type="ECO:0000313" key="3">
    <source>
        <dbReference type="EMBL" id="ABG53876.1"/>
    </source>
</evidence>
<gene>
    <name evidence="3" type="ordered locus">Tery_4962</name>
</gene>
<dbReference type="HOGENOM" id="CLU_882611_0_0_3"/>
<keyword evidence="2" id="KW-0812">Transmembrane</keyword>
<reference evidence="3" key="1">
    <citation type="submission" date="2006-06" db="EMBL/GenBank/DDBJ databases">
        <title>Complete sequence of Trichodesmium erythraeum IMS101.</title>
        <authorList>
            <consortium name="US DOE Joint Genome Institute"/>
            <person name="Copeland A."/>
            <person name="Lucas S."/>
            <person name="Lapidus A."/>
            <person name="Barry K."/>
            <person name="Detter J.C."/>
            <person name="Glavina del Rio T."/>
            <person name="Hammon N."/>
            <person name="Israni S."/>
            <person name="Dalin E."/>
            <person name="Tice H."/>
            <person name="Pitluck S."/>
            <person name="Kiss H."/>
            <person name="Munk A.C."/>
            <person name="Brettin T."/>
            <person name="Bruce D."/>
            <person name="Han C."/>
            <person name="Tapia R."/>
            <person name="Gilna P."/>
            <person name="Schmutz J."/>
            <person name="Larimer F."/>
            <person name="Land M."/>
            <person name="Hauser L."/>
            <person name="Kyrpides N."/>
            <person name="Kim E."/>
            <person name="Richardson P."/>
        </authorList>
    </citation>
    <scope>NUCLEOTIDE SEQUENCE [LARGE SCALE GENOMIC DNA]</scope>
    <source>
        <strain evidence="3">IMS101</strain>
    </source>
</reference>
<name>Q10V48_TRIEI</name>
<keyword evidence="2" id="KW-0472">Membrane</keyword>
<evidence type="ECO:0000256" key="1">
    <source>
        <dbReference type="SAM" id="Coils"/>
    </source>
</evidence>
<feature type="transmembrane region" description="Helical" evidence="2">
    <location>
        <begin position="98"/>
        <end position="118"/>
    </location>
</feature>
<proteinExistence type="predicted"/>
<dbReference type="RefSeq" id="WP_011614170.1">
    <property type="nucleotide sequence ID" value="NC_008312.1"/>
</dbReference>
<accession>Q10V48</accession>
<keyword evidence="1" id="KW-0175">Coiled coil</keyword>
<dbReference type="KEGG" id="ter:Tery_4962"/>